<organism evidence="11 12">
    <name type="scientific">Weissella soli</name>
    <dbReference type="NCBI Taxonomy" id="155866"/>
    <lineage>
        <taxon>Bacteria</taxon>
        <taxon>Bacillati</taxon>
        <taxon>Bacillota</taxon>
        <taxon>Bacilli</taxon>
        <taxon>Lactobacillales</taxon>
        <taxon>Lactobacillaceae</taxon>
        <taxon>Weissella</taxon>
    </lineage>
</organism>
<keyword evidence="11" id="KW-0449">Lipoprotein</keyword>
<keyword evidence="8" id="KW-0460">Magnesium</keyword>
<evidence type="ECO:0000256" key="10">
    <source>
        <dbReference type="ARBA" id="ARBA00048540"/>
    </source>
</evidence>
<gene>
    <name evidence="11" type="ORF">DFP99_0350</name>
</gene>
<evidence type="ECO:0000256" key="3">
    <source>
        <dbReference type="ARBA" id="ARBA00016337"/>
    </source>
</evidence>
<evidence type="ECO:0000313" key="12">
    <source>
        <dbReference type="Proteomes" id="UP000254912"/>
    </source>
</evidence>
<dbReference type="InterPro" id="IPR024932">
    <property type="entry name" value="ApbE"/>
</dbReference>
<dbReference type="PANTHER" id="PTHR30040:SF2">
    <property type="entry name" value="FAD:PROTEIN FMN TRANSFERASE"/>
    <property type="match status" value="1"/>
</dbReference>
<dbReference type="Pfam" id="PF02424">
    <property type="entry name" value="ApbE"/>
    <property type="match status" value="2"/>
</dbReference>
<dbReference type="EC" id="2.7.1.180" evidence="2"/>
<comment type="caution">
    <text evidence="11">The sequence shown here is derived from an EMBL/GenBank/DDBJ whole genome shotgun (WGS) entry which is preliminary data.</text>
</comment>
<reference evidence="11 12" key="1">
    <citation type="submission" date="2018-07" db="EMBL/GenBank/DDBJ databases">
        <title>Genomic Encyclopedia of Type Strains, Phase III (KMG-III): the genomes of soil and plant-associated and newly described type strains.</title>
        <authorList>
            <person name="Whitman W."/>
        </authorList>
    </citation>
    <scope>NUCLEOTIDE SEQUENCE [LARGE SCALE GENOMIC DNA]</scope>
    <source>
        <strain evidence="11 12">CECT 7031</strain>
    </source>
</reference>
<keyword evidence="4" id="KW-0285">Flavoprotein</keyword>
<evidence type="ECO:0000256" key="1">
    <source>
        <dbReference type="ARBA" id="ARBA00001946"/>
    </source>
</evidence>
<evidence type="ECO:0000256" key="6">
    <source>
        <dbReference type="ARBA" id="ARBA00022723"/>
    </source>
</evidence>
<keyword evidence="7" id="KW-0274">FAD</keyword>
<dbReference type="AlphaFoldDB" id="A0A288QMG7"/>
<dbReference type="EMBL" id="QRAS01000001">
    <property type="protein sequence ID" value="RDL11926.1"/>
    <property type="molecule type" value="Genomic_DNA"/>
</dbReference>
<keyword evidence="6" id="KW-0479">Metal-binding</keyword>
<dbReference type="Gene3D" id="3.10.520.10">
    <property type="entry name" value="ApbE-like domains"/>
    <property type="match status" value="2"/>
</dbReference>
<dbReference type="GO" id="GO:0016740">
    <property type="term" value="F:transferase activity"/>
    <property type="evidence" value="ECO:0007669"/>
    <property type="project" value="UniProtKB-KW"/>
</dbReference>
<evidence type="ECO:0000256" key="9">
    <source>
        <dbReference type="ARBA" id="ARBA00031306"/>
    </source>
</evidence>
<evidence type="ECO:0000256" key="2">
    <source>
        <dbReference type="ARBA" id="ARBA00011955"/>
    </source>
</evidence>
<dbReference type="PANTHER" id="PTHR30040">
    <property type="entry name" value="THIAMINE BIOSYNTHESIS LIPOPROTEIN APBE"/>
    <property type="match status" value="1"/>
</dbReference>
<evidence type="ECO:0000313" key="11">
    <source>
        <dbReference type="EMBL" id="RDL11926.1"/>
    </source>
</evidence>
<comment type="catalytic activity">
    <reaction evidence="10">
        <text>L-threonyl-[protein] + FAD = FMN-L-threonyl-[protein] + AMP + H(+)</text>
        <dbReference type="Rhea" id="RHEA:36847"/>
        <dbReference type="Rhea" id="RHEA-COMP:11060"/>
        <dbReference type="Rhea" id="RHEA-COMP:11061"/>
        <dbReference type="ChEBI" id="CHEBI:15378"/>
        <dbReference type="ChEBI" id="CHEBI:30013"/>
        <dbReference type="ChEBI" id="CHEBI:57692"/>
        <dbReference type="ChEBI" id="CHEBI:74257"/>
        <dbReference type="ChEBI" id="CHEBI:456215"/>
        <dbReference type="EC" id="2.7.1.180"/>
    </reaction>
</comment>
<evidence type="ECO:0000256" key="8">
    <source>
        <dbReference type="ARBA" id="ARBA00022842"/>
    </source>
</evidence>
<accession>A0A288QMG7</accession>
<dbReference type="RefSeq" id="WP_070229992.1">
    <property type="nucleotide sequence ID" value="NZ_BJYO01000002.1"/>
</dbReference>
<keyword evidence="12" id="KW-1185">Reference proteome</keyword>
<comment type="cofactor">
    <cofactor evidence="1">
        <name>Mg(2+)</name>
        <dbReference type="ChEBI" id="CHEBI:18420"/>
    </cofactor>
</comment>
<sequence length="257" mass="28544">MEMHSKRIKGHTMLSFVYHTMGTVFTSQIVLDETAEKPALLAKVQHFQNLLEVYLEQINTRFSPYLADSEVSRYNRGEITALTMSPDLYFVFASSLAAKLATHDAFDANYNGEFEPSGFVKGWSIEVGFSKFLVPLFQFPSVQAVNLIGGGDMQMETREQSDWVFDIGIVDPTDRYSIIKTVQLKTGAIATSGISERGHHIKGAVDDILQTTVIGQALQEVDVWATALMVNPDLALPDNLSGFIFTRQEGETHAKIS</sequence>
<dbReference type="GeneID" id="94545923"/>
<proteinExistence type="predicted"/>
<dbReference type="GO" id="GO:0046872">
    <property type="term" value="F:metal ion binding"/>
    <property type="evidence" value="ECO:0007669"/>
    <property type="project" value="UniProtKB-KW"/>
</dbReference>
<evidence type="ECO:0000256" key="5">
    <source>
        <dbReference type="ARBA" id="ARBA00022679"/>
    </source>
</evidence>
<keyword evidence="5" id="KW-0808">Transferase</keyword>
<dbReference type="InterPro" id="IPR003374">
    <property type="entry name" value="ApbE-like_sf"/>
</dbReference>
<dbReference type="KEGG" id="wso:WSWS_00720"/>
<name>A0A288QMG7_9LACO</name>
<protein>
    <recommendedName>
        <fullName evidence="3">FAD:protein FMN transferase</fullName>
        <ecNumber evidence="2">2.7.1.180</ecNumber>
    </recommendedName>
    <alternativeName>
        <fullName evidence="9">Flavin transferase</fullName>
    </alternativeName>
</protein>
<evidence type="ECO:0000256" key="7">
    <source>
        <dbReference type="ARBA" id="ARBA00022827"/>
    </source>
</evidence>
<evidence type="ECO:0000256" key="4">
    <source>
        <dbReference type="ARBA" id="ARBA00022630"/>
    </source>
</evidence>
<dbReference type="SUPFAM" id="SSF143631">
    <property type="entry name" value="ApbE-like"/>
    <property type="match status" value="1"/>
</dbReference>
<dbReference type="Proteomes" id="UP000254912">
    <property type="component" value="Unassembled WGS sequence"/>
</dbReference>